<keyword evidence="2" id="KW-1185">Reference proteome</keyword>
<sequence length="156" mass="17243">MPDGQQTILTFFLDVVELKQTGDLGTDTLAHLSHHPLTQWGIFCINKDNNQLITLDPFAFMNLANAYTDSPEGAELKFTFYNNTSRPNGYYWPKFDIVDGWLTADGKKEAFGYCPFQSSTGLTGSIVIGKAGIGAEGCRQLEGLQVDRATSLLRIE</sequence>
<dbReference type="EMBL" id="JBFXLT010000166">
    <property type="protein sequence ID" value="KAL2802732.1"/>
    <property type="molecule type" value="Genomic_DNA"/>
</dbReference>
<reference evidence="1 2" key="1">
    <citation type="submission" date="2024-07" db="EMBL/GenBank/DDBJ databases">
        <title>Section-level genome sequencing and comparative genomics of Aspergillus sections Usti and Cavernicolus.</title>
        <authorList>
            <consortium name="Lawrence Berkeley National Laboratory"/>
            <person name="Nybo J.L."/>
            <person name="Vesth T.C."/>
            <person name="Theobald S."/>
            <person name="Frisvad J.C."/>
            <person name="Larsen T.O."/>
            <person name="Kjaerboelling I."/>
            <person name="Rothschild-Mancinelli K."/>
            <person name="Lyhne E.K."/>
            <person name="Kogle M.E."/>
            <person name="Barry K."/>
            <person name="Clum A."/>
            <person name="Na H."/>
            <person name="Ledsgaard L."/>
            <person name="Lin J."/>
            <person name="Lipzen A."/>
            <person name="Kuo A."/>
            <person name="Riley R."/>
            <person name="Mondo S."/>
            <person name="Labutti K."/>
            <person name="Haridas S."/>
            <person name="Pangalinan J."/>
            <person name="Salamov A.A."/>
            <person name="Simmons B.A."/>
            <person name="Magnuson J.K."/>
            <person name="Chen J."/>
            <person name="Drula E."/>
            <person name="Henrissat B."/>
            <person name="Wiebenga A."/>
            <person name="Lubbers R.J."/>
            <person name="Gomes A.C."/>
            <person name="Makela M.R."/>
            <person name="Stajich J."/>
            <person name="Grigoriev I.V."/>
            <person name="Mortensen U.H."/>
            <person name="De Vries R.P."/>
            <person name="Baker S.E."/>
            <person name="Andersen M.R."/>
        </authorList>
    </citation>
    <scope>NUCLEOTIDE SEQUENCE [LARGE SCALE GENOMIC DNA]</scope>
    <source>
        <strain evidence="1 2">CBS 588.65</strain>
    </source>
</reference>
<dbReference type="Proteomes" id="UP001610334">
    <property type="component" value="Unassembled WGS sequence"/>
</dbReference>
<evidence type="ECO:0000313" key="2">
    <source>
        <dbReference type="Proteomes" id="UP001610334"/>
    </source>
</evidence>
<proteinExistence type="predicted"/>
<organism evidence="1 2">
    <name type="scientific">Aspergillus granulosus</name>
    <dbReference type="NCBI Taxonomy" id="176169"/>
    <lineage>
        <taxon>Eukaryota</taxon>
        <taxon>Fungi</taxon>
        <taxon>Dikarya</taxon>
        <taxon>Ascomycota</taxon>
        <taxon>Pezizomycotina</taxon>
        <taxon>Eurotiomycetes</taxon>
        <taxon>Eurotiomycetidae</taxon>
        <taxon>Eurotiales</taxon>
        <taxon>Aspergillaceae</taxon>
        <taxon>Aspergillus</taxon>
        <taxon>Aspergillus subgen. Nidulantes</taxon>
    </lineage>
</organism>
<name>A0ABR4GUK1_9EURO</name>
<gene>
    <name evidence="1" type="ORF">BJX63DRAFT_437592</name>
</gene>
<evidence type="ECO:0000313" key="1">
    <source>
        <dbReference type="EMBL" id="KAL2802732.1"/>
    </source>
</evidence>
<protein>
    <submittedName>
        <fullName evidence="1">Uncharacterized protein</fullName>
    </submittedName>
</protein>
<comment type="caution">
    <text evidence="1">The sequence shown here is derived from an EMBL/GenBank/DDBJ whole genome shotgun (WGS) entry which is preliminary data.</text>
</comment>
<accession>A0ABR4GUK1</accession>